<dbReference type="PANTHER" id="PTHR37171">
    <property type="entry name" value="SERINE/THREONINE-PROTEIN KINASE YRZF-RELATED"/>
    <property type="match status" value="1"/>
</dbReference>
<reference evidence="2 3" key="1">
    <citation type="submission" date="2014-04" db="EMBL/GenBank/DDBJ databases">
        <authorList>
            <consortium name="DOE Joint Genome Institute"/>
            <person name="Kuo A."/>
            <person name="Gay G."/>
            <person name="Dore J."/>
            <person name="Kohler A."/>
            <person name="Nagy L.G."/>
            <person name="Floudas D."/>
            <person name="Copeland A."/>
            <person name="Barry K.W."/>
            <person name="Cichocki N."/>
            <person name="Veneault-Fourrey C."/>
            <person name="LaButti K."/>
            <person name="Lindquist E.A."/>
            <person name="Lipzen A."/>
            <person name="Lundell T."/>
            <person name="Morin E."/>
            <person name="Murat C."/>
            <person name="Sun H."/>
            <person name="Tunlid A."/>
            <person name="Henrissat B."/>
            <person name="Grigoriev I.V."/>
            <person name="Hibbett D.S."/>
            <person name="Martin F."/>
            <person name="Nordberg H.P."/>
            <person name="Cantor M.N."/>
            <person name="Hua S.X."/>
        </authorList>
    </citation>
    <scope>NUCLEOTIDE SEQUENCE [LARGE SCALE GENOMIC DNA]</scope>
    <source>
        <strain evidence="3">h7</strain>
    </source>
</reference>
<feature type="domain" description="Protein kinase" evidence="1">
    <location>
        <begin position="16"/>
        <end position="291"/>
    </location>
</feature>
<protein>
    <recommendedName>
        <fullName evidence="1">Protein kinase domain-containing protein</fullName>
    </recommendedName>
</protein>
<dbReference type="PANTHER" id="PTHR37171:SF1">
    <property type="entry name" value="SERINE_THREONINE-PROTEIN KINASE YRZF-RELATED"/>
    <property type="match status" value="1"/>
</dbReference>
<dbReference type="STRING" id="686832.A0A0C3BHV0"/>
<dbReference type="OrthoDB" id="3269050at2759"/>
<dbReference type="Proteomes" id="UP000053424">
    <property type="component" value="Unassembled WGS sequence"/>
</dbReference>
<dbReference type="GO" id="GO:0004672">
    <property type="term" value="F:protein kinase activity"/>
    <property type="evidence" value="ECO:0007669"/>
    <property type="project" value="InterPro"/>
</dbReference>
<dbReference type="InterPro" id="IPR011009">
    <property type="entry name" value="Kinase-like_dom_sf"/>
</dbReference>
<name>A0A0C3BHV0_HEBCY</name>
<dbReference type="PROSITE" id="PS00108">
    <property type="entry name" value="PROTEIN_KINASE_ST"/>
    <property type="match status" value="1"/>
</dbReference>
<reference evidence="3" key="2">
    <citation type="submission" date="2015-01" db="EMBL/GenBank/DDBJ databases">
        <title>Evolutionary Origins and Diversification of the Mycorrhizal Mutualists.</title>
        <authorList>
            <consortium name="DOE Joint Genome Institute"/>
            <consortium name="Mycorrhizal Genomics Consortium"/>
            <person name="Kohler A."/>
            <person name="Kuo A."/>
            <person name="Nagy L.G."/>
            <person name="Floudas D."/>
            <person name="Copeland A."/>
            <person name="Barry K.W."/>
            <person name="Cichocki N."/>
            <person name="Veneault-Fourrey C."/>
            <person name="LaButti K."/>
            <person name="Lindquist E.A."/>
            <person name="Lipzen A."/>
            <person name="Lundell T."/>
            <person name="Morin E."/>
            <person name="Murat C."/>
            <person name="Riley R."/>
            <person name="Ohm R."/>
            <person name="Sun H."/>
            <person name="Tunlid A."/>
            <person name="Henrissat B."/>
            <person name="Grigoriev I.V."/>
            <person name="Hibbett D.S."/>
            <person name="Martin F."/>
        </authorList>
    </citation>
    <scope>NUCLEOTIDE SEQUENCE [LARGE SCALE GENOMIC DNA]</scope>
    <source>
        <strain evidence="3">h7</strain>
    </source>
</reference>
<dbReference type="GO" id="GO:0005524">
    <property type="term" value="F:ATP binding"/>
    <property type="evidence" value="ECO:0007669"/>
    <property type="project" value="InterPro"/>
</dbReference>
<dbReference type="InterPro" id="IPR008271">
    <property type="entry name" value="Ser/Thr_kinase_AS"/>
</dbReference>
<dbReference type="InterPro" id="IPR052396">
    <property type="entry name" value="Meiotic_Drive_Suppr_Kinase"/>
</dbReference>
<dbReference type="AlphaFoldDB" id="A0A0C3BHV0"/>
<sequence length="291" mass="33418">MSPTRELGENHFPAGTHLVLRLIDGTFYSLQVIEAFQPFTKSQVFLVHPEPASRGLPLELVLKIFDPRYLDNRALPKVLKPGSRLRHPWTLEAEIEAARYRQEVAEGERPEHDEFLEDRLEEPDQEAEPYLWEEHYYRVMKDCWESENDAFSLLKSFQGTVIPRFYGSGNVSPRDTRVIQPFAILMEYIHGTTLEKIDPGKVKIPPALFYPMLDATKAFPDLGVCHTDIKGNNILLSPSNAPTRAVLIDFGCALIRGDRSDARWLTNVNFYRDERRLRVVLSQKGIIRLDG</sequence>
<evidence type="ECO:0000313" key="3">
    <source>
        <dbReference type="Proteomes" id="UP000053424"/>
    </source>
</evidence>
<dbReference type="PROSITE" id="PS50011">
    <property type="entry name" value="PROTEIN_KINASE_DOM"/>
    <property type="match status" value="1"/>
</dbReference>
<accession>A0A0C3BHV0</accession>
<dbReference type="InterPro" id="IPR000719">
    <property type="entry name" value="Prot_kinase_dom"/>
</dbReference>
<keyword evidence="3" id="KW-1185">Reference proteome</keyword>
<dbReference type="SUPFAM" id="SSF56112">
    <property type="entry name" value="Protein kinase-like (PK-like)"/>
    <property type="match status" value="1"/>
</dbReference>
<gene>
    <name evidence="2" type="ORF">M413DRAFT_78385</name>
</gene>
<evidence type="ECO:0000259" key="1">
    <source>
        <dbReference type="PROSITE" id="PS50011"/>
    </source>
</evidence>
<dbReference type="HOGENOM" id="CLU_054599_1_0_1"/>
<proteinExistence type="predicted"/>
<dbReference type="EMBL" id="KN831806">
    <property type="protein sequence ID" value="KIM36300.1"/>
    <property type="molecule type" value="Genomic_DNA"/>
</dbReference>
<evidence type="ECO:0000313" key="2">
    <source>
        <dbReference type="EMBL" id="KIM36300.1"/>
    </source>
</evidence>
<organism evidence="2 3">
    <name type="scientific">Hebeloma cylindrosporum</name>
    <dbReference type="NCBI Taxonomy" id="76867"/>
    <lineage>
        <taxon>Eukaryota</taxon>
        <taxon>Fungi</taxon>
        <taxon>Dikarya</taxon>
        <taxon>Basidiomycota</taxon>
        <taxon>Agaricomycotina</taxon>
        <taxon>Agaricomycetes</taxon>
        <taxon>Agaricomycetidae</taxon>
        <taxon>Agaricales</taxon>
        <taxon>Agaricineae</taxon>
        <taxon>Hymenogastraceae</taxon>
        <taxon>Hebeloma</taxon>
    </lineage>
</organism>
<dbReference type="Gene3D" id="1.10.510.10">
    <property type="entry name" value="Transferase(Phosphotransferase) domain 1"/>
    <property type="match status" value="1"/>
</dbReference>